<feature type="compositionally biased region" description="Polar residues" evidence="1">
    <location>
        <begin position="31"/>
        <end position="42"/>
    </location>
</feature>
<organism evidence="4">
    <name type="scientific">Chaetomium thermophilum (strain DSM 1495 / CBS 144.50 / IMI 039719)</name>
    <name type="common">Thermochaetoides thermophila</name>
    <dbReference type="NCBI Taxonomy" id="759272"/>
    <lineage>
        <taxon>Eukaryota</taxon>
        <taxon>Fungi</taxon>
        <taxon>Dikarya</taxon>
        <taxon>Ascomycota</taxon>
        <taxon>Pezizomycotina</taxon>
        <taxon>Sordariomycetes</taxon>
        <taxon>Sordariomycetidae</taxon>
        <taxon>Sordariales</taxon>
        <taxon>Chaetomiaceae</taxon>
        <taxon>Thermochaetoides</taxon>
    </lineage>
</organism>
<feature type="compositionally biased region" description="Basic and acidic residues" evidence="1">
    <location>
        <begin position="476"/>
        <end position="486"/>
    </location>
</feature>
<feature type="compositionally biased region" description="Basic and acidic residues" evidence="1">
    <location>
        <begin position="264"/>
        <end position="275"/>
    </location>
</feature>
<keyword evidence="4" id="KW-1185">Reference proteome</keyword>
<feature type="transmembrane region" description="Helical" evidence="2">
    <location>
        <begin position="841"/>
        <end position="862"/>
    </location>
</feature>
<feature type="compositionally biased region" description="Polar residues" evidence="1">
    <location>
        <begin position="601"/>
        <end position="616"/>
    </location>
</feature>
<feature type="compositionally biased region" description="Basic and acidic residues" evidence="1">
    <location>
        <begin position="87"/>
        <end position="113"/>
    </location>
</feature>
<feature type="transmembrane region" description="Helical" evidence="2">
    <location>
        <begin position="874"/>
        <end position="895"/>
    </location>
</feature>
<name>G0SDI7_CHATD</name>
<feature type="compositionally biased region" description="Basic and acidic residues" evidence="1">
    <location>
        <begin position="417"/>
        <end position="437"/>
    </location>
</feature>
<feature type="compositionally biased region" description="Polar residues" evidence="1">
    <location>
        <begin position="364"/>
        <end position="373"/>
    </location>
</feature>
<keyword evidence="2" id="KW-0472">Membrane</keyword>
<evidence type="ECO:0000256" key="2">
    <source>
        <dbReference type="SAM" id="Phobius"/>
    </source>
</evidence>
<sequence>MSTTQKPPGDVPRHQVPNRAGLEPPTGPSKLGSTHGTPSSAGRQGKALKAPQRLQEGAQILAQEPTKPSRATQQDDIHPTASVPKEAAPKEATKHPGMEPLEHKKPRKMDPELKPPPLTLQKGKRLAQETAPSGPQAQTDSAVPRKPIQNLTVNVPQPRGDSSGLPPRPLPKVPVSPLSTSKQVSHQEQQSTLASSGPFMPGSLPPHQQAAPKQPPLDTMKDRAESPSVRRKPIKPLSEGQSSLDSKQPQLPQVGKRVAKRGQRQREEQPDHEIQPKQTHQPPNKLAPSTKPDANRGRPRGSVKRDTKVEVAEQIPGNSRLKVPQSSRKPEPRTTLPSEAGNGPDLTQVPMPNPQRREDPTPKNMLSNETRSAQDPRPQATQPKKETNNVQSDDPKKSESSRSRRPPRAVTVEDEAAERVHAASLDRTDYNHADRKAYPGRSQVDVLLRDVKPAKSQAHLDVGSRTDQPKQQLEVSRADEPGRPEARPAPPRVPAVKIKDETGYQATSMGSAERNRSNRRLPSGSPRVNFIAGDMKTEESQAITDTRPSTSQMKHQADNIHPKEPRSEEPRRHNPRVQSLDEEKPDKSRTATENREDHSHFNQMAQPGNLQPNASIEDSIPMKSPAHRYQQPSVSRQRRVEPGPSHLQVPQQKDLSDETGSQVGEEIEYHISSNLDSLAPFSFKVKQNYSQPPKTTTFKIKHSLANKSATPPSPSIASESSTKPLNTKRRGMGTERGYASDSSDPEQGRGNFGHGSGNGTQTPYLNMIMSLDRIPRLHNILAVVFVWLLLLGFVLFPGSFTRTERQPSVSSEQPPNNNNEGTTIRVGQITVNVPLSLAQRVALVLASVFILTGVFGTAWLALRWRRNYIWLLNKLYLPLILNGLTGLGATLIAVYAQHNGEWCPQAIAVASVEGVVVVVSGGLFGGYNWCLMDRVRGFEEVKEEKREKRRKERGGRRRRVGLWGRLRGVRRKRSVAPGSVV</sequence>
<feature type="compositionally biased region" description="Polar residues" evidence="1">
    <location>
        <begin position="239"/>
        <end position="251"/>
    </location>
</feature>
<feature type="compositionally biased region" description="Polar residues" evidence="1">
    <location>
        <begin position="183"/>
        <end position="195"/>
    </location>
</feature>
<feature type="transmembrane region" description="Helical" evidence="2">
    <location>
        <begin position="777"/>
        <end position="796"/>
    </location>
</feature>
<evidence type="ECO:0000313" key="4">
    <source>
        <dbReference type="Proteomes" id="UP000008066"/>
    </source>
</evidence>
<evidence type="ECO:0000256" key="1">
    <source>
        <dbReference type="SAM" id="MobiDB-lite"/>
    </source>
</evidence>
<feature type="compositionally biased region" description="Polar residues" evidence="1">
    <location>
        <begin position="540"/>
        <end position="554"/>
    </location>
</feature>
<dbReference type="HOGENOM" id="CLU_303469_0_0_1"/>
<feature type="region of interest" description="Disordered" evidence="1">
    <location>
        <begin position="1"/>
        <end position="662"/>
    </location>
</feature>
<keyword evidence="2" id="KW-0812">Transmembrane</keyword>
<dbReference type="AlphaFoldDB" id="G0SDI7"/>
<dbReference type="eggNOG" id="ENOG502S05V">
    <property type="taxonomic scope" value="Eukaryota"/>
</dbReference>
<accession>G0SDI7</accession>
<feature type="transmembrane region" description="Helical" evidence="2">
    <location>
        <begin position="907"/>
        <end position="927"/>
    </location>
</feature>
<dbReference type="EMBL" id="GL988045">
    <property type="protein sequence ID" value="EGS18588.1"/>
    <property type="molecule type" value="Genomic_DNA"/>
</dbReference>
<reference evidence="3 4" key="1">
    <citation type="journal article" date="2011" name="Cell">
        <title>Insight into structure and assembly of the nuclear pore complex by utilizing the genome of a eukaryotic thermophile.</title>
        <authorList>
            <person name="Amlacher S."/>
            <person name="Sarges P."/>
            <person name="Flemming D."/>
            <person name="van Noort V."/>
            <person name="Kunze R."/>
            <person name="Devos D.P."/>
            <person name="Arumugam M."/>
            <person name="Bork P."/>
            <person name="Hurt E."/>
        </authorList>
    </citation>
    <scope>NUCLEOTIDE SEQUENCE [LARGE SCALE GENOMIC DNA]</scope>
    <source>
        <strain evidence="4">DSM 1495 / CBS 144.50 / IMI 039719</strain>
    </source>
</reference>
<feature type="compositionally biased region" description="Polar residues" evidence="1">
    <location>
        <begin position="648"/>
        <end position="662"/>
    </location>
</feature>
<dbReference type="RefSeq" id="XP_006695533.1">
    <property type="nucleotide sequence ID" value="XM_006695470.1"/>
</dbReference>
<dbReference type="OrthoDB" id="3254104at2759"/>
<dbReference type="OMA" id="PPRTNHH"/>
<dbReference type="KEGG" id="cthr:CTHT_0051930"/>
<dbReference type="STRING" id="759272.G0SDI7"/>
<feature type="compositionally biased region" description="Basic and acidic residues" evidence="1">
    <location>
        <begin position="555"/>
        <end position="572"/>
    </location>
</feature>
<protein>
    <submittedName>
        <fullName evidence="3">Uncharacterized protein</fullName>
    </submittedName>
</protein>
<dbReference type="Proteomes" id="UP000008066">
    <property type="component" value="Unassembled WGS sequence"/>
</dbReference>
<feature type="compositionally biased region" description="Basic and acidic residues" evidence="1">
    <location>
        <begin position="383"/>
        <end position="402"/>
    </location>
</feature>
<feature type="compositionally biased region" description="Polar residues" evidence="1">
    <location>
        <begin position="705"/>
        <end position="725"/>
    </location>
</feature>
<evidence type="ECO:0000313" key="3">
    <source>
        <dbReference type="EMBL" id="EGS18588.1"/>
    </source>
</evidence>
<dbReference type="GeneID" id="18259231"/>
<keyword evidence="2" id="KW-1133">Transmembrane helix</keyword>
<gene>
    <name evidence="3" type="ORF">CTHT_0051930</name>
</gene>
<proteinExistence type="predicted"/>
<feature type="compositionally biased region" description="Basic and acidic residues" evidence="1">
    <location>
        <begin position="579"/>
        <end position="600"/>
    </location>
</feature>
<feature type="compositionally biased region" description="Polar residues" evidence="1">
    <location>
        <begin position="130"/>
        <end position="141"/>
    </location>
</feature>
<feature type="region of interest" description="Disordered" evidence="1">
    <location>
        <begin position="690"/>
        <end position="759"/>
    </location>
</feature>